<organism evidence="2 3">
    <name type="scientific">Sporothrix bragantina</name>
    <dbReference type="NCBI Taxonomy" id="671064"/>
    <lineage>
        <taxon>Eukaryota</taxon>
        <taxon>Fungi</taxon>
        <taxon>Dikarya</taxon>
        <taxon>Ascomycota</taxon>
        <taxon>Pezizomycotina</taxon>
        <taxon>Sordariomycetes</taxon>
        <taxon>Sordariomycetidae</taxon>
        <taxon>Ophiostomatales</taxon>
        <taxon>Ophiostomataceae</taxon>
        <taxon>Sporothrix</taxon>
    </lineage>
</organism>
<name>A0ABP0AXP1_9PEZI</name>
<dbReference type="PANTHER" id="PTHR37988">
    <property type="entry name" value="UPF0592 MEMBRANE PROTEIN C7D4.03C"/>
    <property type="match status" value="1"/>
</dbReference>
<dbReference type="Proteomes" id="UP001642406">
    <property type="component" value="Unassembled WGS sequence"/>
</dbReference>
<feature type="region of interest" description="Disordered" evidence="1">
    <location>
        <begin position="509"/>
        <end position="533"/>
    </location>
</feature>
<feature type="compositionally biased region" description="Polar residues" evidence="1">
    <location>
        <begin position="1"/>
        <end position="11"/>
    </location>
</feature>
<sequence length="1741" mass="187222">MAPAVESTSTDVFHRSHSTPDLLPLRPLPKEPLLPRSTHTHTHAHNALGHHRHTAGTPTLATAAPTLFTKAATTSTSFTSTSTSTNTSSLASAALLASASSPNVSSLSSFSSLSPSSTLSSLSSLKSSSTTDLASKSLPSLPAFDVPSFDFDIDLDAELEFSILRKSKSPAKSKPRTEPPRRVWEEFITTPAATAESASTITNSYSTSFASEFEAELASKFGPATTAATAPTAEAKFLDRTSSLVGASSTLDLTLPKRPSTAIAPSERQKAIDNEKSAAAEAAATTTIATDSERLGRRKTLVDRPLSWIPGSRSETDFDELLTKEREKEARRAHLAAIAAANAEDKDERTAAITANTLLATAQSTQIPTLLVEDSDRMVERQRTMSASFVDFARRSWMSRSPSPAPQSPRYPKTEKEGKEGSRTTGRLMRKRPVSTVVLLSSSNSKHNGNNDDTAVEALPKEGKEGSLNLNTSLSGSDSAARTASNADGVKAPIGSVAAAAQGTNANANGATAAATPTTAATPTATTSSTTTSIPTITTTTIAASSSSTSTSRTFSRASTYLSRMKQRPQSMFVKVASGNDTDDSDKAKTDDEANGRTPNNAANRISSAALSSLLPPGAASGHSGSSSSSAASSNNSSSGISDDGSSDGSANGSTLLPASEAESLTTADNSNASSQGSPMTHPTSRDPLWVAFKDLETNFFKFLSKTTTAQRMILVRATLIPFLRRYAADSANPGTSAKANALLAPEDVERRASILNRWWTGLLEMLDGPSQTQQGNMGQGQGGLFGGSTFFGTSTTTNGNFYAVTGVDRPVVLECMSLIMSRPEWRLLTAVFRPLTERSPGERVRARSNTSESHTRPTLDESAFLVEESAEHNVRTMFINNLLAQLILVVDKMALRQAPISIVNFSGKACAYAFFFVPGVADILIRLWSLDKNIELVRRVADAFGLPRRSKGESEDLVALFPPSIGPLGWSSVSAMQAKLRRPPRMSLLPPAYVSACSRVSWFAPCWLSRWRGADTDLLFIFCKYYHVLADEFMPASLQLPLVEKARAPGFVLLHAQLLQIFDNTIHRQAAVEAAMMMAGTPMTDGTPSLWMQQQMQQRQPYLVASSDDAFVPSFMMQPNHNLFRDMDENRIIALLRDLLSSDDTLAGARATFAGAAMVLLKAATLRTSQYDHNACYILCDFLNEILQTFDNYYGYAQGRSADEDAAAGLVDFVDWTFWLDVCKMMLDSNNTMSEIRVLSFVFATWDIVAADPGRKEALCVGWLLSEEVFDKFFNNWCPMVRAYYMRLLCWRMCRDAGSSNELDAKIFQLVSQRLKTVWSHYLWLKNKSDIDGTLPPSTAPSLPQPGKRFMIVRTEVTMPQPGLLVNALANTGAGRNNRPATTFDALASSVNGINPSSNVGPVSFGSEPGTSGLSLTASSTTDDKKADASSAKKKWSLLGKVLNLTSKPPSDEEFEQMRRDTAVAITASKQQSGNGNGGPALPSKSSPAPRRLGSPPSDSDSSTGSTPVFDASQFVFKFALHNIPWQGFGGGQGEIMLPPAYRERVLTRPRLPAPAQARVSSRMAATGRRSESPPPPAAGLPPITRRVSGFATGGLINEARNANPAESVPLDDDMSGSASSSRSGSISSGRPSLGYRRNSSPPMHHSQQQDTSRERSSYSSDESNAEFDLDRERILVQPTEPKGHDAMMRAKYAGRALAEWSLVVSECNSFIDRRRDEGVYGLKDVEVPTLGVEGMRRLG</sequence>
<feature type="compositionally biased region" description="Basic residues" evidence="1">
    <location>
        <begin position="38"/>
        <end position="54"/>
    </location>
</feature>
<gene>
    <name evidence="2" type="ORF">SBRCBS47491_001303</name>
</gene>
<feature type="region of interest" description="Disordered" evidence="1">
    <location>
        <begin position="576"/>
        <end position="684"/>
    </location>
</feature>
<feature type="compositionally biased region" description="Basic and acidic residues" evidence="1">
    <location>
        <begin position="412"/>
        <end position="422"/>
    </location>
</feature>
<feature type="compositionally biased region" description="Basic and acidic residues" evidence="1">
    <location>
        <begin position="585"/>
        <end position="595"/>
    </location>
</feature>
<feature type="compositionally biased region" description="Low complexity" evidence="1">
    <location>
        <begin position="466"/>
        <end position="479"/>
    </location>
</feature>
<feature type="compositionally biased region" description="Low complexity" evidence="1">
    <location>
        <begin position="1411"/>
        <end position="1422"/>
    </location>
</feature>
<feature type="compositionally biased region" description="Polar residues" evidence="1">
    <location>
        <begin position="663"/>
        <end position="683"/>
    </location>
</feature>
<reference evidence="2 3" key="1">
    <citation type="submission" date="2024-01" db="EMBL/GenBank/DDBJ databases">
        <authorList>
            <person name="Allen C."/>
            <person name="Tagirdzhanova G."/>
        </authorList>
    </citation>
    <scope>NUCLEOTIDE SEQUENCE [LARGE SCALE GENOMIC DNA]</scope>
</reference>
<proteinExistence type="predicted"/>
<dbReference type="PANTHER" id="PTHR37988:SF1">
    <property type="entry name" value="UPF0592 MEMBRANE PROTEIN C7D4.03C"/>
    <property type="match status" value="1"/>
</dbReference>
<keyword evidence="3" id="KW-1185">Reference proteome</keyword>
<feature type="compositionally biased region" description="Low complexity" evidence="1">
    <location>
        <begin position="1495"/>
        <end position="1508"/>
    </location>
</feature>
<feature type="region of interest" description="Disordered" evidence="1">
    <location>
        <begin position="1470"/>
        <end position="1508"/>
    </location>
</feature>
<evidence type="ECO:0000313" key="2">
    <source>
        <dbReference type="EMBL" id="CAK7211967.1"/>
    </source>
</evidence>
<feature type="region of interest" description="Disordered" evidence="1">
    <location>
        <begin position="1602"/>
        <end position="1684"/>
    </location>
</feature>
<evidence type="ECO:0000313" key="3">
    <source>
        <dbReference type="Proteomes" id="UP001642406"/>
    </source>
</evidence>
<feature type="region of interest" description="Disordered" evidence="1">
    <location>
        <begin position="397"/>
        <end position="433"/>
    </location>
</feature>
<feature type="compositionally biased region" description="Low complexity" evidence="1">
    <location>
        <begin position="1617"/>
        <end position="1636"/>
    </location>
</feature>
<evidence type="ECO:0000256" key="1">
    <source>
        <dbReference type="SAM" id="MobiDB-lite"/>
    </source>
</evidence>
<feature type="compositionally biased region" description="Polar residues" evidence="1">
    <location>
        <begin position="1639"/>
        <end position="1652"/>
    </location>
</feature>
<feature type="region of interest" description="Disordered" evidence="1">
    <location>
        <begin position="1550"/>
        <end position="1588"/>
    </location>
</feature>
<protein>
    <submittedName>
        <fullName evidence="2">Uncharacterized protein</fullName>
    </submittedName>
</protein>
<comment type="caution">
    <text evidence="2">The sequence shown here is derived from an EMBL/GenBank/DDBJ whole genome shotgun (WGS) entry which is preliminary data.</text>
</comment>
<feature type="region of interest" description="Disordered" evidence="1">
    <location>
        <begin position="1"/>
        <end position="57"/>
    </location>
</feature>
<accession>A0ABP0AXP1</accession>
<feature type="region of interest" description="Disordered" evidence="1">
    <location>
        <begin position="1401"/>
        <end position="1432"/>
    </location>
</feature>
<feature type="compositionally biased region" description="Low complexity" evidence="1">
    <location>
        <begin position="599"/>
        <end position="654"/>
    </location>
</feature>
<dbReference type="EMBL" id="CAWUHC010000007">
    <property type="protein sequence ID" value="CAK7211967.1"/>
    <property type="molecule type" value="Genomic_DNA"/>
</dbReference>
<feature type="region of interest" description="Disordered" evidence="1">
    <location>
        <begin position="462"/>
        <end position="486"/>
    </location>
</feature>
<dbReference type="Pfam" id="PF08578">
    <property type="entry name" value="DUF1765"/>
    <property type="match status" value="1"/>
</dbReference>
<dbReference type="InterPro" id="IPR013887">
    <property type="entry name" value="UPF0592"/>
</dbReference>